<evidence type="ECO:0000313" key="1">
    <source>
        <dbReference type="EMBL" id="KRN66241.1"/>
    </source>
</evidence>
<sequence length="61" mass="7154">MSEMDTNQWVKQQLTTLATTSKHYEDRALYVALLDLVTEQQKRLVQSQGEVDGRTWNPSKW</sequence>
<proteinExistence type="predicted"/>
<accession>A0A0R2IMK0</accession>
<dbReference type="EMBL" id="JQBR01000005">
    <property type="protein sequence ID" value="KRN66241.1"/>
    <property type="molecule type" value="Genomic_DNA"/>
</dbReference>
<dbReference type="PATRIC" id="fig|319652.3.peg.1509"/>
<organism evidence="1 2">
    <name type="scientific">Pediococcus cellicola</name>
    <dbReference type="NCBI Taxonomy" id="319652"/>
    <lineage>
        <taxon>Bacteria</taxon>
        <taxon>Bacillati</taxon>
        <taxon>Bacillota</taxon>
        <taxon>Bacilli</taxon>
        <taxon>Lactobacillales</taxon>
        <taxon>Lactobacillaceae</taxon>
        <taxon>Pediococcus</taxon>
    </lineage>
</organism>
<dbReference type="AlphaFoldDB" id="A0A0R2IMK0"/>
<gene>
    <name evidence="1" type="ORF">IV80_GL001491</name>
</gene>
<dbReference type="Proteomes" id="UP000051568">
    <property type="component" value="Unassembled WGS sequence"/>
</dbReference>
<dbReference type="STRING" id="319652.IV80_GL001491"/>
<dbReference type="OrthoDB" id="2918624at2"/>
<evidence type="ECO:0000313" key="2">
    <source>
        <dbReference type="Proteomes" id="UP000051568"/>
    </source>
</evidence>
<reference evidence="1 2" key="1">
    <citation type="journal article" date="2015" name="Genome Announc.">
        <title>Expanding the biotechnology potential of lactobacilli through comparative genomics of 213 strains and associated genera.</title>
        <authorList>
            <person name="Sun Z."/>
            <person name="Harris H.M."/>
            <person name="McCann A."/>
            <person name="Guo C."/>
            <person name="Argimon S."/>
            <person name="Zhang W."/>
            <person name="Yang X."/>
            <person name="Jeffery I.B."/>
            <person name="Cooney J.C."/>
            <person name="Kagawa T.F."/>
            <person name="Liu W."/>
            <person name="Song Y."/>
            <person name="Salvetti E."/>
            <person name="Wrobel A."/>
            <person name="Rasinkangas P."/>
            <person name="Parkhill J."/>
            <person name="Rea M.C."/>
            <person name="O'Sullivan O."/>
            <person name="Ritari J."/>
            <person name="Douillard F.P."/>
            <person name="Paul Ross R."/>
            <person name="Yang R."/>
            <person name="Briner A.E."/>
            <person name="Felis G.E."/>
            <person name="de Vos W.M."/>
            <person name="Barrangou R."/>
            <person name="Klaenhammer T.R."/>
            <person name="Caufield P.W."/>
            <person name="Cui Y."/>
            <person name="Zhang H."/>
            <person name="O'Toole P.W."/>
        </authorList>
    </citation>
    <scope>NUCLEOTIDE SEQUENCE [LARGE SCALE GENOMIC DNA]</scope>
    <source>
        <strain evidence="1 2">DSM 17757</strain>
    </source>
</reference>
<comment type="caution">
    <text evidence="1">The sequence shown here is derived from an EMBL/GenBank/DDBJ whole genome shotgun (WGS) entry which is preliminary data.</text>
</comment>
<name>A0A0R2IMK0_9LACO</name>
<dbReference type="RefSeq" id="WP_057750956.1">
    <property type="nucleotide sequence ID" value="NZ_JBHSKU010000001.1"/>
</dbReference>
<protein>
    <submittedName>
        <fullName evidence="1">Uncharacterized protein</fullName>
    </submittedName>
</protein>
<keyword evidence="2" id="KW-1185">Reference proteome</keyword>